<organism evidence="1 2">
    <name type="scientific">Phytophthora cactorum</name>
    <dbReference type="NCBI Taxonomy" id="29920"/>
    <lineage>
        <taxon>Eukaryota</taxon>
        <taxon>Sar</taxon>
        <taxon>Stramenopiles</taxon>
        <taxon>Oomycota</taxon>
        <taxon>Peronosporomycetes</taxon>
        <taxon>Peronosporales</taxon>
        <taxon>Peronosporaceae</taxon>
        <taxon>Phytophthora</taxon>
    </lineage>
</organism>
<accession>A0A8T1K541</accession>
<name>A0A8T1K541_9STRA</name>
<gene>
    <name evidence="1" type="ORF">PC117_g12302</name>
</gene>
<evidence type="ECO:0000313" key="2">
    <source>
        <dbReference type="Proteomes" id="UP000736787"/>
    </source>
</evidence>
<protein>
    <submittedName>
        <fullName evidence="1">Uncharacterized protein</fullName>
    </submittedName>
</protein>
<comment type="caution">
    <text evidence="1">The sequence shown here is derived from an EMBL/GenBank/DDBJ whole genome shotgun (WGS) entry which is preliminary data.</text>
</comment>
<dbReference type="AlphaFoldDB" id="A0A8T1K541"/>
<dbReference type="EMBL" id="RCMK01000335">
    <property type="protein sequence ID" value="KAG2935917.1"/>
    <property type="molecule type" value="Genomic_DNA"/>
</dbReference>
<evidence type="ECO:0000313" key="1">
    <source>
        <dbReference type="EMBL" id="KAG2935917.1"/>
    </source>
</evidence>
<sequence>MPAAPNAWLSGRAGGDSNCNHHILSRLSLQLQLQTRLTKRDEAGNTTMVFLVSCCPCDRRRSRESSSSLTARSTELRASHTAFKCTTDPAERISGAMFKQEKPSSTITSPSIVCSQSLDTQLQAGSARDEAELALVVQSHLKVHLQFGTCFGP</sequence>
<dbReference type="Proteomes" id="UP000736787">
    <property type="component" value="Unassembled WGS sequence"/>
</dbReference>
<reference evidence="1" key="1">
    <citation type="submission" date="2018-10" db="EMBL/GenBank/DDBJ databases">
        <title>Effector identification in a new, highly contiguous assembly of the strawberry crown rot pathogen Phytophthora cactorum.</title>
        <authorList>
            <person name="Armitage A.D."/>
            <person name="Nellist C.F."/>
            <person name="Bates H."/>
            <person name="Vickerstaff R.J."/>
            <person name="Harrison R.J."/>
        </authorList>
    </citation>
    <scope>NUCLEOTIDE SEQUENCE</scope>
    <source>
        <strain evidence="1">4040</strain>
    </source>
</reference>
<proteinExistence type="predicted"/>